<dbReference type="PROSITE" id="PS00464">
    <property type="entry name" value="RIBOSOMAL_L22"/>
    <property type="match status" value="1"/>
</dbReference>
<dbReference type="HOGENOM" id="CLU_083987_3_3_9"/>
<dbReference type="InterPro" id="IPR018260">
    <property type="entry name" value="Ribosomal_uL22_CS"/>
</dbReference>
<organism evidence="14 15">
    <name type="scientific">Desulfofarcimen acetoxidans (strain ATCC 49208 / DSM 771 / KCTC 5769 / VKM B-1644 / 5575)</name>
    <name type="common">Desulfotomaculum acetoxidans</name>
    <dbReference type="NCBI Taxonomy" id="485916"/>
    <lineage>
        <taxon>Bacteria</taxon>
        <taxon>Bacillati</taxon>
        <taxon>Bacillota</taxon>
        <taxon>Clostridia</taxon>
        <taxon>Eubacteriales</taxon>
        <taxon>Peptococcaceae</taxon>
        <taxon>Desulfofarcimen</taxon>
    </lineage>
</organism>
<evidence type="ECO:0000256" key="3">
    <source>
        <dbReference type="ARBA" id="ARBA00011838"/>
    </source>
</evidence>
<keyword evidence="15" id="KW-1185">Reference proteome</keyword>
<evidence type="ECO:0000256" key="4">
    <source>
        <dbReference type="ARBA" id="ARBA00022730"/>
    </source>
</evidence>
<evidence type="ECO:0000256" key="7">
    <source>
        <dbReference type="ARBA" id="ARBA00023274"/>
    </source>
</evidence>
<comment type="subunit">
    <text evidence="3 10 12">Part of the 50S ribosomal subunit.</text>
</comment>
<dbReference type="GO" id="GO:0022625">
    <property type="term" value="C:cytosolic large ribosomal subunit"/>
    <property type="evidence" value="ECO:0007669"/>
    <property type="project" value="TreeGrafter"/>
</dbReference>
<sequence length="113" mass="12578">MEARAVAKYIRIAPRKVRQVVDLIRGKQVAEALAILKYIPNRGSVAVAKVVKSASANAEHNNDANKDNLYVAEAFVDQGPTLKRFNPRAMGRADLKRRKTSHITIVVREKKEG</sequence>
<evidence type="ECO:0000256" key="8">
    <source>
        <dbReference type="ARBA" id="ARBA00025084"/>
    </source>
</evidence>
<dbReference type="CDD" id="cd00336">
    <property type="entry name" value="Ribosomal_L22"/>
    <property type="match status" value="1"/>
</dbReference>
<dbReference type="HAMAP" id="MF_01331_B">
    <property type="entry name" value="Ribosomal_uL22_B"/>
    <property type="match status" value="1"/>
</dbReference>
<comment type="function">
    <text evidence="10 13">This protein binds specifically to 23S rRNA; its binding is stimulated by other ribosomal proteins, e.g., L4, L17, and L20. It is important during the early stages of 50S assembly. It makes multiple contacts with different domains of the 23S rRNA in the assembled 50S subunit and ribosome.</text>
</comment>
<dbReference type="NCBIfam" id="TIGR01044">
    <property type="entry name" value="rplV_bact"/>
    <property type="match status" value="1"/>
</dbReference>
<dbReference type="STRING" id="485916.Dtox_0291"/>
<protein>
    <recommendedName>
        <fullName evidence="9 10">Large ribosomal subunit protein uL22</fullName>
    </recommendedName>
</protein>
<keyword evidence="7 10" id="KW-0687">Ribonucleoprotein</keyword>
<dbReference type="GO" id="GO:0003735">
    <property type="term" value="F:structural constituent of ribosome"/>
    <property type="evidence" value="ECO:0007669"/>
    <property type="project" value="InterPro"/>
</dbReference>
<gene>
    <name evidence="10" type="primary">rplV</name>
    <name evidence="14" type="ordered locus">Dtox_0291</name>
</gene>
<comment type="similarity">
    <text evidence="2 10 11">Belongs to the universal ribosomal protein uL22 family.</text>
</comment>
<dbReference type="Pfam" id="PF00237">
    <property type="entry name" value="Ribosomal_L22"/>
    <property type="match status" value="1"/>
</dbReference>
<keyword evidence="6 10" id="KW-0689">Ribosomal protein</keyword>
<dbReference type="AlphaFoldDB" id="C8W3Z0"/>
<dbReference type="PANTHER" id="PTHR13501">
    <property type="entry name" value="CHLOROPLAST 50S RIBOSOMAL PROTEIN L22-RELATED"/>
    <property type="match status" value="1"/>
</dbReference>
<dbReference type="KEGG" id="dae:Dtox_0291"/>
<dbReference type="RefSeq" id="WP_015755965.1">
    <property type="nucleotide sequence ID" value="NC_013216.1"/>
</dbReference>
<evidence type="ECO:0000256" key="13">
    <source>
        <dbReference type="RuleBase" id="RU004008"/>
    </source>
</evidence>
<evidence type="ECO:0000313" key="14">
    <source>
        <dbReference type="EMBL" id="ACV61244.1"/>
    </source>
</evidence>
<accession>C8W3Z0</accession>
<evidence type="ECO:0000256" key="11">
    <source>
        <dbReference type="RuleBase" id="RU004005"/>
    </source>
</evidence>
<evidence type="ECO:0000256" key="1">
    <source>
        <dbReference type="ARBA" id="ARBA00003478"/>
    </source>
</evidence>
<proteinExistence type="inferred from homology"/>
<dbReference type="eggNOG" id="COG0091">
    <property type="taxonomic scope" value="Bacteria"/>
</dbReference>
<dbReference type="Gene3D" id="3.90.470.10">
    <property type="entry name" value="Ribosomal protein L22/L17"/>
    <property type="match status" value="1"/>
</dbReference>
<dbReference type="OrthoDB" id="9805969at2"/>
<evidence type="ECO:0000313" key="15">
    <source>
        <dbReference type="Proteomes" id="UP000002217"/>
    </source>
</evidence>
<dbReference type="PANTHER" id="PTHR13501:SF8">
    <property type="entry name" value="LARGE RIBOSOMAL SUBUNIT PROTEIN UL22M"/>
    <property type="match status" value="1"/>
</dbReference>
<dbReference type="Proteomes" id="UP000002217">
    <property type="component" value="Chromosome"/>
</dbReference>
<evidence type="ECO:0000256" key="10">
    <source>
        <dbReference type="HAMAP-Rule" id="MF_01331"/>
    </source>
</evidence>
<evidence type="ECO:0000256" key="6">
    <source>
        <dbReference type="ARBA" id="ARBA00022980"/>
    </source>
</evidence>
<evidence type="ECO:0000256" key="12">
    <source>
        <dbReference type="RuleBase" id="RU004006"/>
    </source>
</evidence>
<dbReference type="SUPFAM" id="SSF54843">
    <property type="entry name" value="Ribosomal protein L22"/>
    <property type="match status" value="1"/>
</dbReference>
<keyword evidence="5 10" id="KW-0694">RNA-binding</keyword>
<dbReference type="InterPro" id="IPR001063">
    <property type="entry name" value="Ribosomal_uL22"/>
</dbReference>
<dbReference type="InterPro" id="IPR036394">
    <property type="entry name" value="Ribosomal_uL22_sf"/>
</dbReference>
<dbReference type="InterPro" id="IPR047867">
    <property type="entry name" value="Ribosomal_uL22_bac/org-type"/>
</dbReference>
<evidence type="ECO:0000256" key="2">
    <source>
        <dbReference type="ARBA" id="ARBA00009451"/>
    </source>
</evidence>
<comment type="function">
    <text evidence="1 10">The globular domain of the protein is located near the polypeptide exit tunnel on the outside of the subunit, while an extended beta-hairpin is found that lines the wall of the exit tunnel in the center of the 70S ribosome.</text>
</comment>
<comment type="function">
    <text evidence="8">This protein binds specifically to 23S rRNA; its binding is stimulated by other ribosomal proteins, e.g. L4, L17, and L20. It is important during the early stages of 50S assembly. It makes multiple contacts with different domains of the 23S rRNA in the assembled 50S subunit and ribosome.</text>
</comment>
<dbReference type="InterPro" id="IPR005727">
    <property type="entry name" value="Ribosomal_uL22_bac/chlpt-type"/>
</dbReference>
<evidence type="ECO:0000256" key="9">
    <source>
        <dbReference type="ARBA" id="ARBA00035207"/>
    </source>
</evidence>
<evidence type="ECO:0000256" key="5">
    <source>
        <dbReference type="ARBA" id="ARBA00022884"/>
    </source>
</evidence>
<reference evidence="14 15" key="1">
    <citation type="journal article" date="2009" name="Stand. Genomic Sci.">
        <title>Complete genome sequence of Desulfotomaculum acetoxidans type strain (5575).</title>
        <authorList>
            <person name="Spring S."/>
            <person name="Lapidus A."/>
            <person name="Schroder M."/>
            <person name="Gleim D."/>
            <person name="Sims D."/>
            <person name="Meincke L."/>
            <person name="Glavina Del Rio T."/>
            <person name="Tice H."/>
            <person name="Copeland A."/>
            <person name="Cheng J.F."/>
            <person name="Lucas S."/>
            <person name="Chen F."/>
            <person name="Nolan M."/>
            <person name="Bruce D."/>
            <person name="Goodwin L."/>
            <person name="Pitluck S."/>
            <person name="Ivanova N."/>
            <person name="Mavromatis K."/>
            <person name="Mikhailova N."/>
            <person name="Pati A."/>
            <person name="Chen A."/>
            <person name="Palaniappan K."/>
            <person name="Land M."/>
            <person name="Hauser L."/>
            <person name="Chang Y.J."/>
            <person name="Jeffries C.D."/>
            <person name="Chain P."/>
            <person name="Saunders E."/>
            <person name="Brettin T."/>
            <person name="Detter J.C."/>
            <person name="Goker M."/>
            <person name="Bristow J."/>
            <person name="Eisen J.A."/>
            <person name="Markowitz V."/>
            <person name="Hugenholtz P."/>
            <person name="Kyrpides N.C."/>
            <person name="Klenk H.P."/>
            <person name="Han C."/>
        </authorList>
    </citation>
    <scope>NUCLEOTIDE SEQUENCE [LARGE SCALE GENOMIC DNA]</scope>
    <source>
        <strain evidence="15">ATCC 49208 / DSM 771 / VKM B-1644</strain>
    </source>
</reference>
<dbReference type="EMBL" id="CP001720">
    <property type="protein sequence ID" value="ACV61244.1"/>
    <property type="molecule type" value="Genomic_DNA"/>
</dbReference>
<dbReference type="GO" id="GO:0019843">
    <property type="term" value="F:rRNA binding"/>
    <property type="evidence" value="ECO:0007669"/>
    <property type="project" value="UniProtKB-UniRule"/>
</dbReference>
<dbReference type="GO" id="GO:0006412">
    <property type="term" value="P:translation"/>
    <property type="evidence" value="ECO:0007669"/>
    <property type="project" value="UniProtKB-UniRule"/>
</dbReference>
<name>C8W3Z0_DESAS</name>
<dbReference type="FunFam" id="3.90.470.10:FF:000011">
    <property type="entry name" value="50S ribosomal protein L22"/>
    <property type="match status" value="1"/>
</dbReference>
<keyword evidence="4 10" id="KW-0699">rRNA-binding</keyword>